<dbReference type="AlphaFoldDB" id="A0A7D9EVK8"/>
<accession>A0A7D9EVK8</accession>
<evidence type="ECO:0000256" key="3">
    <source>
        <dbReference type="SAM" id="MobiDB-lite"/>
    </source>
</evidence>
<evidence type="ECO:0000256" key="2">
    <source>
        <dbReference type="PROSITE-ProRule" id="PRU00104"/>
    </source>
</evidence>
<keyword evidence="1 2" id="KW-0833">Ubl conjugation pathway</keyword>
<dbReference type="GO" id="GO:0004842">
    <property type="term" value="F:ubiquitin-protein transferase activity"/>
    <property type="evidence" value="ECO:0007669"/>
    <property type="project" value="InterPro"/>
</dbReference>
<dbReference type="Gene3D" id="3.30.2410.10">
    <property type="entry name" value="Hect, E3 ligase catalytic domain"/>
    <property type="match status" value="1"/>
</dbReference>
<sequence>VYLGWKHFKEQEQAYTLVPLVKGGGSRVVAMPLTSCKTDIYQTCKNFFFPEGNSIFGNEDNMLFSLTNFKGEKVEESIKVGREYIPFNLCNYMEAHKIRTVRLYLQSRKIDGSDDDDDLLSSAFDHDLNQEGSLIGPYLERQSLVSRSLLHQNKTIKEYQESLKADERKAASRERENEESKRKKRIQNARADRVVPEPDDEFVTVKVRHITMGLQSRKFPKTSRMAAVCDWAGSLSPDPENFTIYHLRVVQKPSEELSDRCTYLMVEEEHGTPGLLESDDEVQFWGFGTVSKNNNEPLPDLNYPEDEDVQEVDSCLDHYYAFILNDSDSTALCCEEQDSITFNGDNNEIFRDYKTTAEDVRAQPGVPKKELRELLDGLAKEIAYTSISKFNISRSFVWEGAERALTRKSFCAKNKMSVKFTDDIGNSEGAVDLGGPMKEFFTLVLQWMVTSQLFCGPEHHKYISFQSTCLEGNDYFFAGTLIAMSLVHGGAGPQCFAHNMFEALHRVPDKVAITIEDVYDRELQSSLEKLSNSGVLDLAGMLQPTQTTDDIRKIAEMTAKWFVLGRARPALESFLNGLSTLGVLDALTHNPDVFRPAFCYYPEKLTAESTENLFQVFQSPVGSNKAVTESLVLSRWHDYLQDIEEGEDSLTFNDILFFSTACKVLPARKIYPTIQFLHHPEACGEKSRFPKANTCSNILYLPVVHTTYEA</sequence>
<dbReference type="OrthoDB" id="5952712at2759"/>
<dbReference type="GO" id="GO:0016874">
    <property type="term" value="F:ligase activity"/>
    <property type="evidence" value="ECO:0007669"/>
    <property type="project" value="UniProtKB-KW"/>
</dbReference>
<dbReference type="SMART" id="SM00119">
    <property type="entry name" value="HECTc"/>
    <property type="match status" value="1"/>
</dbReference>
<feature type="active site" description="Glycyl thioester intermediate" evidence="2">
    <location>
        <position position="695"/>
    </location>
</feature>
<gene>
    <name evidence="4" type="ORF">PACLA_8A049494</name>
</gene>
<evidence type="ECO:0000313" key="4">
    <source>
        <dbReference type="EMBL" id="CAB4019364.1"/>
    </source>
</evidence>
<dbReference type="PROSITE" id="PS50237">
    <property type="entry name" value="HECT"/>
    <property type="match status" value="2"/>
</dbReference>
<dbReference type="InterPro" id="IPR035983">
    <property type="entry name" value="Hect_E3_ubiquitin_ligase"/>
</dbReference>
<feature type="non-terminal residue" evidence="4">
    <location>
        <position position="1"/>
    </location>
</feature>
<comment type="caution">
    <text evidence="2">Lacks conserved residue(s) required for the propagation of feature annotation.</text>
</comment>
<proteinExistence type="predicted"/>
<dbReference type="Gene3D" id="3.90.1750.10">
    <property type="entry name" value="Hect, E3 ligase catalytic domains"/>
    <property type="match status" value="1"/>
</dbReference>
<comment type="caution">
    <text evidence="4">The sequence shown here is derived from an EMBL/GenBank/DDBJ whole genome shotgun (WGS) entry which is preliminary data.</text>
</comment>
<dbReference type="SUPFAM" id="SSF56204">
    <property type="entry name" value="Hect, E3 ligase catalytic domain"/>
    <property type="match status" value="1"/>
</dbReference>
<name>A0A7D9EVK8_PARCT</name>
<feature type="region of interest" description="Disordered" evidence="3">
    <location>
        <begin position="161"/>
        <end position="192"/>
    </location>
</feature>
<dbReference type="Pfam" id="PF00632">
    <property type="entry name" value="HECT"/>
    <property type="match status" value="1"/>
</dbReference>
<keyword evidence="5" id="KW-1185">Reference proteome</keyword>
<reference evidence="4" key="1">
    <citation type="submission" date="2020-04" db="EMBL/GenBank/DDBJ databases">
        <authorList>
            <person name="Alioto T."/>
            <person name="Alioto T."/>
            <person name="Gomez Garrido J."/>
        </authorList>
    </citation>
    <scope>NUCLEOTIDE SEQUENCE</scope>
    <source>
        <strain evidence="4">A484AB</strain>
    </source>
</reference>
<evidence type="ECO:0000313" key="5">
    <source>
        <dbReference type="Proteomes" id="UP001152795"/>
    </source>
</evidence>
<dbReference type="Proteomes" id="UP001152795">
    <property type="component" value="Unassembled WGS sequence"/>
</dbReference>
<dbReference type="InterPro" id="IPR000569">
    <property type="entry name" value="HECT_dom"/>
</dbReference>
<dbReference type="EMBL" id="CACRXK020010426">
    <property type="protein sequence ID" value="CAB4019364.1"/>
    <property type="molecule type" value="Genomic_DNA"/>
</dbReference>
<protein>
    <submittedName>
        <fullName evidence="4">G2 M phase-specific E3 ubiquitin- ligase-like</fullName>
    </submittedName>
</protein>
<keyword evidence="4" id="KW-0436">Ligase</keyword>
<feature type="compositionally biased region" description="Basic and acidic residues" evidence="3">
    <location>
        <begin position="161"/>
        <end position="181"/>
    </location>
</feature>
<organism evidence="4 5">
    <name type="scientific">Paramuricea clavata</name>
    <name type="common">Red gorgonian</name>
    <name type="synonym">Violescent sea-whip</name>
    <dbReference type="NCBI Taxonomy" id="317549"/>
    <lineage>
        <taxon>Eukaryota</taxon>
        <taxon>Metazoa</taxon>
        <taxon>Cnidaria</taxon>
        <taxon>Anthozoa</taxon>
        <taxon>Octocorallia</taxon>
        <taxon>Malacalcyonacea</taxon>
        <taxon>Plexauridae</taxon>
        <taxon>Paramuricea</taxon>
    </lineage>
</organism>
<evidence type="ECO:0000256" key="1">
    <source>
        <dbReference type="ARBA" id="ARBA00022786"/>
    </source>
</evidence>